<dbReference type="RefSeq" id="WP_132974908.1">
    <property type="nucleotide sequence ID" value="NZ_SMAO01000001.1"/>
</dbReference>
<evidence type="ECO:0000259" key="1">
    <source>
        <dbReference type="Pfam" id="PF13649"/>
    </source>
</evidence>
<name>A0A4R3N497_9GAMM</name>
<protein>
    <submittedName>
        <fullName evidence="2">Methyltransferase family protein</fullName>
    </submittedName>
</protein>
<feature type="domain" description="Methyltransferase" evidence="1">
    <location>
        <begin position="53"/>
        <end position="138"/>
    </location>
</feature>
<accession>A0A4R3N497</accession>
<dbReference type="InterPro" id="IPR029063">
    <property type="entry name" value="SAM-dependent_MTases_sf"/>
</dbReference>
<dbReference type="GO" id="GO:0032259">
    <property type="term" value="P:methylation"/>
    <property type="evidence" value="ECO:0007669"/>
    <property type="project" value="UniProtKB-KW"/>
</dbReference>
<dbReference type="GO" id="GO:0008168">
    <property type="term" value="F:methyltransferase activity"/>
    <property type="evidence" value="ECO:0007669"/>
    <property type="project" value="UniProtKB-KW"/>
</dbReference>
<organism evidence="2 3">
    <name type="scientific">Thiobaca trueperi</name>
    <dbReference type="NCBI Taxonomy" id="127458"/>
    <lineage>
        <taxon>Bacteria</taxon>
        <taxon>Pseudomonadati</taxon>
        <taxon>Pseudomonadota</taxon>
        <taxon>Gammaproteobacteria</taxon>
        <taxon>Chromatiales</taxon>
        <taxon>Chromatiaceae</taxon>
        <taxon>Thiobaca</taxon>
    </lineage>
</organism>
<evidence type="ECO:0000313" key="2">
    <source>
        <dbReference type="EMBL" id="TCT23805.1"/>
    </source>
</evidence>
<dbReference type="InterPro" id="IPR041698">
    <property type="entry name" value="Methyltransf_25"/>
</dbReference>
<dbReference type="EMBL" id="SMAO01000001">
    <property type="protein sequence ID" value="TCT23805.1"/>
    <property type="molecule type" value="Genomic_DNA"/>
</dbReference>
<keyword evidence="2" id="KW-0808">Transferase</keyword>
<dbReference type="Gene3D" id="3.40.50.150">
    <property type="entry name" value="Vaccinia Virus protein VP39"/>
    <property type="match status" value="1"/>
</dbReference>
<reference evidence="2 3" key="1">
    <citation type="submission" date="2019-03" db="EMBL/GenBank/DDBJ databases">
        <title>Genomic Encyclopedia of Type Strains, Phase IV (KMG-IV): sequencing the most valuable type-strain genomes for metagenomic binning, comparative biology and taxonomic classification.</title>
        <authorList>
            <person name="Goeker M."/>
        </authorList>
    </citation>
    <scope>NUCLEOTIDE SEQUENCE [LARGE SCALE GENOMIC DNA]</scope>
    <source>
        <strain evidence="2 3">DSM 13587</strain>
    </source>
</reference>
<keyword evidence="3" id="KW-1185">Reference proteome</keyword>
<keyword evidence="2" id="KW-0489">Methyltransferase</keyword>
<comment type="caution">
    <text evidence="2">The sequence shown here is derived from an EMBL/GenBank/DDBJ whole genome shotgun (WGS) entry which is preliminary data.</text>
</comment>
<proteinExistence type="predicted"/>
<dbReference type="SUPFAM" id="SSF53335">
    <property type="entry name" value="S-adenosyl-L-methionine-dependent methyltransferases"/>
    <property type="match status" value="1"/>
</dbReference>
<dbReference type="OrthoDB" id="9800454at2"/>
<dbReference type="AlphaFoldDB" id="A0A4R3N497"/>
<evidence type="ECO:0000313" key="3">
    <source>
        <dbReference type="Proteomes" id="UP000295717"/>
    </source>
</evidence>
<dbReference type="Pfam" id="PF13649">
    <property type="entry name" value="Methyltransf_25"/>
    <property type="match status" value="1"/>
</dbReference>
<dbReference type="Proteomes" id="UP000295717">
    <property type="component" value="Unassembled WGS sequence"/>
</dbReference>
<gene>
    <name evidence="2" type="ORF">EDC35_101118</name>
</gene>
<sequence>MPRVDNEAFYRGALAAHGETAEGVHWNSTETQEIRFRVLREFLPDDLSDLTLVDAGCGFGDFYCYLTREGEQPHQYIGLDVMQPMVETARERTGCEIWILDVLKDPLPEADYYLCSGAMNTLTREESAQFIRNCYEASTKGFAFNLLKGWNTSPIFNYYQPREIRRLAQELDVDDYRIVEGYLAGDFSAIFLKPSC</sequence>